<gene>
    <name evidence="3" type="ORF">PFR002_LOCUS3423</name>
</gene>
<evidence type="ECO:0000256" key="1">
    <source>
        <dbReference type="SAM" id="Coils"/>
    </source>
</evidence>
<evidence type="ECO:0000313" key="4">
    <source>
        <dbReference type="Proteomes" id="UP001159659"/>
    </source>
</evidence>
<name>A0AAV0TAF1_9STRA</name>
<organism evidence="3 4">
    <name type="scientific">Peronospora farinosa</name>
    <dbReference type="NCBI Taxonomy" id="134698"/>
    <lineage>
        <taxon>Eukaryota</taxon>
        <taxon>Sar</taxon>
        <taxon>Stramenopiles</taxon>
        <taxon>Oomycota</taxon>
        <taxon>Peronosporomycetes</taxon>
        <taxon>Peronosporales</taxon>
        <taxon>Peronosporaceae</taxon>
        <taxon>Peronospora</taxon>
    </lineage>
</organism>
<sequence>MTPPGSESQTLRDLIEDDLDEAVDYESDTVFVGPDGSPLATLTGEDDTRHAPNPFPERGAADALTALRDPPDVSSTVTVTNPLDEQQQRSIDQEEGAKRRTKNMTRLQDHRQYRFKPPTVEERLKEASGHSLSGWTIGPEAISPEDVATRTALRQRYLEPHITTQSQYLARLNRQVRGAPVPPMKGVPILLFAGETEDEEDTAFSRWAHYARRLSSMWALRASADVADIRLERKMRYDYAKLKARGKLKSQRTHYAPAAQQPNVSATPVAASSRQPEAANPPTLTLTGEKRQRQQTDPAHDAQKRPRRTGNPAEGESQIPMNSMIRDNPAISPDTGFDHGGDASAVDAPHGTAGSPAHRAKEEEVGVSEQAHAELVQEVRTLREERQTMNSRLESLEESRTRMQGQLDLLVQMLRPATMPMGPARAP</sequence>
<dbReference type="AlphaFoldDB" id="A0AAV0TAF1"/>
<comment type="caution">
    <text evidence="3">The sequence shown here is derived from an EMBL/GenBank/DDBJ whole genome shotgun (WGS) entry which is preliminary data.</text>
</comment>
<feature type="region of interest" description="Disordered" evidence="2">
    <location>
        <begin position="29"/>
        <end position="103"/>
    </location>
</feature>
<proteinExistence type="predicted"/>
<evidence type="ECO:0000256" key="2">
    <source>
        <dbReference type="SAM" id="MobiDB-lite"/>
    </source>
</evidence>
<dbReference type="EMBL" id="CANTFK010000528">
    <property type="protein sequence ID" value="CAI5717277.1"/>
    <property type="molecule type" value="Genomic_DNA"/>
</dbReference>
<feature type="compositionally biased region" description="Polar residues" evidence="2">
    <location>
        <begin position="260"/>
        <end position="275"/>
    </location>
</feature>
<dbReference type="Proteomes" id="UP001159659">
    <property type="component" value="Unassembled WGS sequence"/>
</dbReference>
<keyword evidence="1" id="KW-0175">Coiled coil</keyword>
<protein>
    <submittedName>
        <fullName evidence="3">Uncharacterized protein</fullName>
    </submittedName>
</protein>
<feature type="compositionally biased region" description="Basic and acidic residues" evidence="2">
    <location>
        <begin position="288"/>
        <end position="304"/>
    </location>
</feature>
<feature type="coiled-coil region" evidence="1">
    <location>
        <begin position="372"/>
        <end position="406"/>
    </location>
</feature>
<reference evidence="3" key="1">
    <citation type="submission" date="2022-12" db="EMBL/GenBank/DDBJ databases">
        <authorList>
            <person name="Webb A."/>
        </authorList>
    </citation>
    <scope>NUCLEOTIDE SEQUENCE</scope>
    <source>
        <strain evidence="3">Pf2</strain>
    </source>
</reference>
<accession>A0AAV0TAF1</accession>
<feature type="region of interest" description="Disordered" evidence="2">
    <location>
        <begin position="246"/>
        <end position="369"/>
    </location>
</feature>
<feature type="compositionally biased region" description="Polar residues" evidence="2">
    <location>
        <begin position="73"/>
        <end position="90"/>
    </location>
</feature>
<evidence type="ECO:0000313" key="3">
    <source>
        <dbReference type="EMBL" id="CAI5717277.1"/>
    </source>
</evidence>